<accession>A0A3E4GLD7</accession>
<evidence type="ECO:0000256" key="2">
    <source>
        <dbReference type="ARBA" id="ARBA00023125"/>
    </source>
</evidence>
<dbReference type="PANTHER" id="PTHR33204:SF29">
    <property type="entry name" value="TRANSCRIPTIONAL REGULATOR"/>
    <property type="match status" value="1"/>
</dbReference>
<feature type="domain" description="HTH hxlR-type" evidence="4">
    <location>
        <begin position="11"/>
        <end position="109"/>
    </location>
</feature>
<dbReference type="InterPro" id="IPR036390">
    <property type="entry name" value="WH_DNA-bd_sf"/>
</dbReference>
<evidence type="ECO:0000259" key="4">
    <source>
        <dbReference type="PROSITE" id="PS51118"/>
    </source>
</evidence>
<dbReference type="Proteomes" id="UP000283360">
    <property type="component" value="Unassembled WGS sequence"/>
</dbReference>
<dbReference type="PROSITE" id="PS51118">
    <property type="entry name" value="HTH_HXLR"/>
    <property type="match status" value="1"/>
</dbReference>
<comment type="caution">
    <text evidence="5">The sequence shown here is derived from an EMBL/GenBank/DDBJ whole genome shotgun (WGS) entry which is preliminary data.</text>
</comment>
<dbReference type="AlphaFoldDB" id="A0A3E4GLD7"/>
<dbReference type="InterPro" id="IPR002577">
    <property type="entry name" value="HTH_HxlR"/>
</dbReference>
<keyword evidence="8" id="KW-1185">Reference proteome</keyword>
<reference evidence="7 8" key="1">
    <citation type="submission" date="2018-08" db="EMBL/GenBank/DDBJ databases">
        <title>A genome reference for cultivated species of the human gut microbiota.</title>
        <authorList>
            <person name="Zou Y."/>
            <person name="Xue W."/>
            <person name="Luo G."/>
        </authorList>
    </citation>
    <scope>NUCLEOTIDE SEQUENCE [LARGE SCALE GENOMIC DNA]</scope>
    <source>
        <strain evidence="6 8">AF18-12LB</strain>
        <strain evidence="5 7">TM07-19</strain>
    </source>
</reference>
<dbReference type="EMBL" id="QSOV01000026">
    <property type="protein sequence ID" value="RGJ20511.1"/>
    <property type="molecule type" value="Genomic_DNA"/>
</dbReference>
<dbReference type="Pfam" id="PF01638">
    <property type="entry name" value="HxlR"/>
    <property type="match status" value="1"/>
</dbReference>
<evidence type="ECO:0000313" key="7">
    <source>
        <dbReference type="Proteomes" id="UP000260655"/>
    </source>
</evidence>
<evidence type="ECO:0000313" key="8">
    <source>
        <dbReference type="Proteomes" id="UP000283360"/>
    </source>
</evidence>
<gene>
    <name evidence="6" type="ORF">DWX03_12790</name>
    <name evidence="5" type="ORF">DXD67_15170</name>
</gene>
<evidence type="ECO:0000313" key="5">
    <source>
        <dbReference type="EMBL" id="RGJ20511.1"/>
    </source>
</evidence>
<sequence>MRKSESAINRCKTISTVQKLLGGKYKIEILWYIGKCDVRRFGQLRRQIGEITESSLTKQLRELEADGFILRHDFCEVPPRVEYSLTELGESFLSVLDYMKDWGDANLSV</sequence>
<dbReference type="EMBL" id="QRXJ01000018">
    <property type="protein sequence ID" value="RGT88219.1"/>
    <property type="molecule type" value="Genomic_DNA"/>
</dbReference>
<dbReference type="PANTHER" id="PTHR33204">
    <property type="entry name" value="TRANSCRIPTIONAL REGULATOR, MARR FAMILY"/>
    <property type="match status" value="1"/>
</dbReference>
<dbReference type="InterPro" id="IPR036388">
    <property type="entry name" value="WH-like_DNA-bd_sf"/>
</dbReference>
<dbReference type="Gene3D" id="1.10.10.10">
    <property type="entry name" value="Winged helix-like DNA-binding domain superfamily/Winged helix DNA-binding domain"/>
    <property type="match status" value="1"/>
</dbReference>
<keyword evidence="2" id="KW-0238">DNA-binding</keyword>
<organism evidence="5 7">
    <name type="scientific">Coprococcus comes</name>
    <dbReference type="NCBI Taxonomy" id="410072"/>
    <lineage>
        <taxon>Bacteria</taxon>
        <taxon>Bacillati</taxon>
        <taxon>Bacillota</taxon>
        <taxon>Clostridia</taxon>
        <taxon>Lachnospirales</taxon>
        <taxon>Lachnospiraceae</taxon>
        <taxon>Coprococcus</taxon>
    </lineage>
</organism>
<evidence type="ECO:0000256" key="1">
    <source>
        <dbReference type="ARBA" id="ARBA00023015"/>
    </source>
</evidence>
<evidence type="ECO:0000256" key="3">
    <source>
        <dbReference type="ARBA" id="ARBA00023163"/>
    </source>
</evidence>
<keyword evidence="1" id="KW-0805">Transcription regulation</keyword>
<proteinExistence type="predicted"/>
<dbReference type="SUPFAM" id="SSF46785">
    <property type="entry name" value="Winged helix' DNA-binding domain"/>
    <property type="match status" value="1"/>
</dbReference>
<evidence type="ECO:0000313" key="6">
    <source>
        <dbReference type="EMBL" id="RGT88219.1"/>
    </source>
</evidence>
<dbReference type="GO" id="GO:0003677">
    <property type="term" value="F:DNA binding"/>
    <property type="evidence" value="ECO:0007669"/>
    <property type="project" value="UniProtKB-KW"/>
</dbReference>
<dbReference type="RefSeq" id="WP_117559297.1">
    <property type="nucleotide sequence ID" value="NZ_JADMOE010000007.1"/>
</dbReference>
<protein>
    <submittedName>
        <fullName evidence="5">Transcriptional regulator</fullName>
    </submittedName>
</protein>
<keyword evidence="3" id="KW-0804">Transcription</keyword>
<name>A0A3E4GLD7_9FIRM</name>
<dbReference type="Proteomes" id="UP000260655">
    <property type="component" value="Unassembled WGS sequence"/>
</dbReference>